<dbReference type="Pfam" id="PF13440">
    <property type="entry name" value="Polysacc_synt_3"/>
    <property type="match status" value="1"/>
</dbReference>
<feature type="transmembrane region" description="Helical" evidence="7">
    <location>
        <begin position="239"/>
        <end position="258"/>
    </location>
</feature>
<evidence type="ECO:0000256" key="4">
    <source>
        <dbReference type="ARBA" id="ARBA00022692"/>
    </source>
</evidence>
<comment type="similarity">
    <text evidence="2">Belongs to the polysaccharide synthase family.</text>
</comment>
<name>A0A023D2H8_ACIMT</name>
<evidence type="ECO:0000256" key="1">
    <source>
        <dbReference type="ARBA" id="ARBA00004651"/>
    </source>
</evidence>
<evidence type="ECO:0000256" key="5">
    <source>
        <dbReference type="ARBA" id="ARBA00022989"/>
    </source>
</evidence>
<feature type="transmembrane region" description="Helical" evidence="7">
    <location>
        <begin position="214"/>
        <end position="233"/>
    </location>
</feature>
<feature type="transmembrane region" description="Helical" evidence="7">
    <location>
        <begin position="51"/>
        <end position="72"/>
    </location>
</feature>
<dbReference type="PANTHER" id="PTHR30250:SF10">
    <property type="entry name" value="LIPOPOLYSACCHARIDE BIOSYNTHESIS PROTEIN WZXC"/>
    <property type="match status" value="1"/>
</dbReference>
<feature type="transmembrane region" description="Helical" evidence="7">
    <location>
        <begin position="84"/>
        <end position="109"/>
    </location>
</feature>
<evidence type="ECO:0000256" key="7">
    <source>
        <dbReference type="SAM" id="Phobius"/>
    </source>
</evidence>
<dbReference type="AlphaFoldDB" id="A0A023D2H8"/>
<gene>
    <name evidence="8" type="ORF">Amme_020_032</name>
</gene>
<proteinExistence type="inferred from homology"/>
<feature type="transmembrane region" description="Helical" evidence="7">
    <location>
        <begin position="453"/>
        <end position="474"/>
    </location>
</feature>
<comment type="caution">
    <text evidence="8">The sequence shown here is derived from an EMBL/GenBank/DDBJ whole genome shotgun (WGS) entry which is preliminary data.</text>
</comment>
<organism evidence="8 9">
    <name type="scientific">Acidomonas methanolica NBRC 104435</name>
    <dbReference type="NCBI Taxonomy" id="1231351"/>
    <lineage>
        <taxon>Bacteria</taxon>
        <taxon>Pseudomonadati</taxon>
        <taxon>Pseudomonadota</taxon>
        <taxon>Alphaproteobacteria</taxon>
        <taxon>Acetobacterales</taxon>
        <taxon>Acetobacteraceae</taxon>
        <taxon>Acidomonas</taxon>
    </lineage>
</organism>
<evidence type="ECO:0000256" key="3">
    <source>
        <dbReference type="ARBA" id="ARBA00022475"/>
    </source>
</evidence>
<reference evidence="8 9" key="2">
    <citation type="journal article" date="2014" name="FEMS Microbiol. Lett.">
        <title>Draft genomic DNA sequence of the facultatively methylotrophic bacterium Acidomonas methanolica type strain MB58.</title>
        <authorList>
            <person name="Higashiura N."/>
            <person name="Hadano H."/>
            <person name="Hirakawa H."/>
            <person name="Matsutani M."/>
            <person name="Takabe S."/>
            <person name="Matsushita K."/>
            <person name="Azuma Y."/>
        </authorList>
    </citation>
    <scope>NUCLEOTIDE SEQUENCE [LARGE SCALE GENOMIC DNA]</scope>
    <source>
        <strain evidence="8 9">MB58</strain>
    </source>
</reference>
<keyword evidence="6 7" id="KW-0472">Membrane</keyword>
<dbReference type="PANTHER" id="PTHR30250">
    <property type="entry name" value="PST FAMILY PREDICTED COLANIC ACID TRANSPORTER"/>
    <property type="match status" value="1"/>
</dbReference>
<dbReference type="GO" id="GO:0005886">
    <property type="term" value="C:plasma membrane"/>
    <property type="evidence" value="ECO:0007669"/>
    <property type="project" value="UniProtKB-SubCell"/>
</dbReference>
<dbReference type="RefSeq" id="WP_042056825.1">
    <property type="nucleotide sequence ID" value="NZ_BAND01000020.1"/>
</dbReference>
<feature type="transmembrane region" description="Helical" evidence="7">
    <location>
        <begin position="300"/>
        <end position="324"/>
    </location>
</feature>
<feature type="transmembrane region" description="Helical" evidence="7">
    <location>
        <begin position="155"/>
        <end position="174"/>
    </location>
</feature>
<feature type="transmembrane region" description="Helical" evidence="7">
    <location>
        <begin position="336"/>
        <end position="357"/>
    </location>
</feature>
<feature type="transmembrane region" description="Helical" evidence="7">
    <location>
        <begin position="364"/>
        <end position="382"/>
    </location>
</feature>
<dbReference type="InterPro" id="IPR050833">
    <property type="entry name" value="Poly_Biosynth_Transport"/>
</dbReference>
<sequence>MTATPGRHGSSAISRAATSGFIWLFVQSFAARGAGFLSQLVLARLLLPADWGTIALAQTVTQIANSLVSFGVDDVLLQRQKTIGSWLAPAFWISFSLGMIGMLAMFAVAPLAAHWYHSADLVGLICMIAVATPLRTLATVPSVVIRSEMDFRFLAVYNTFEIVALQTLTIIFAWMNFGAYSFALPFPLLGFVKAIYFWRRSPPTIFRRFRRVQVHYILGSSSIVFASRTLVEILNQGDYIVLGLIASKNVVGLYFFAFRFSVQPVRMLAGNFNNVLFPALTTLRSEPLKQAQAALKASRLLAYLVMPFCFLQAAMAAPGLHLLFGERWMKAVPYVQILSIGLPFDAMSWISGALLSARREFWRAFYFAAIATPLFFGVALLGGKLGGALGVALAVALYYFIYPPVTSLLVFCRLGVGLSTVMEMYLMPSLLAGAAMLGGYLVSLLPYLREYDLIRVMLIGCVGLPFYWGLLVLFRPDIHAQLRDRMLNLFGRFARRREASA</sequence>
<feature type="transmembrane region" description="Helical" evidence="7">
    <location>
        <begin position="180"/>
        <end position="198"/>
    </location>
</feature>
<keyword evidence="3" id="KW-1003">Cell membrane</keyword>
<dbReference type="OrthoDB" id="8448304at2"/>
<keyword evidence="5 7" id="KW-1133">Transmembrane helix</keyword>
<keyword evidence="9" id="KW-1185">Reference proteome</keyword>
<dbReference type="Proteomes" id="UP000019760">
    <property type="component" value="Unassembled WGS sequence"/>
</dbReference>
<accession>A0A023D2H8</accession>
<evidence type="ECO:0000256" key="2">
    <source>
        <dbReference type="ARBA" id="ARBA00007430"/>
    </source>
</evidence>
<feature type="transmembrane region" description="Helical" evidence="7">
    <location>
        <begin position="424"/>
        <end position="447"/>
    </location>
</feature>
<keyword evidence="4 7" id="KW-0812">Transmembrane</keyword>
<evidence type="ECO:0000313" key="9">
    <source>
        <dbReference type="Proteomes" id="UP000019760"/>
    </source>
</evidence>
<evidence type="ECO:0000313" key="8">
    <source>
        <dbReference type="EMBL" id="GAJ28363.1"/>
    </source>
</evidence>
<comment type="subcellular location">
    <subcellularLocation>
        <location evidence="1">Cell membrane</location>
        <topology evidence="1">Multi-pass membrane protein</topology>
    </subcellularLocation>
</comment>
<feature type="transmembrane region" description="Helical" evidence="7">
    <location>
        <begin position="388"/>
        <end position="412"/>
    </location>
</feature>
<protein>
    <submittedName>
        <fullName evidence="8">Polysaccharide biosynthesis protein</fullName>
    </submittedName>
</protein>
<evidence type="ECO:0000256" key="6">
    <source>
        <dbReference type="ARBA" id="ARBA00023136"/>
    </source>
</evidence>
<dbReference type="EMBL" id="BAND01000020">
    <property type="protein sequence ID" value="GAJ28363.1"/>
    <property type="molecule type" value="Genomic_DNA"/>
</dbReference>
<reference evidence="9" key="1">
    <citation type="journal article" date="2014" name="FEMS Microbiol. Lett.">
        <title>Draft Genomic DNA Sequence of the Facultatively Methylotrophic Bacterium Acidomonas methanolica type strain MB58.</title>
        <authorList>
            <person name="Higashiura N."/>
            <person name="Hadano H."/>
            <person name="Hirakawa H."/>
            <person name="Matsutani M."/>
            <person name="Takabe S."/>
            <person name="Matsushita K."/>
            <person name="Azuma Y."/>
        </authorList>
    </citation>
    <scope>NUCLEOTIDE SEQUENCE [LARGE SCALE GENOMIC DNA]</scope>
    <source>
        <strain evidence="9">MB58</strain>
    </source>
</reference>
<feature type="transmembrane region" description="Helical" evidence="7">
    <location>
        <begin position="115"/>
        <end position="134"/>
    </location>
</feature>